<comment type="caution">
    <text evidence="3">The sequence shown here is derived from an EMBL/GenBank/DDBJ whole genome shotgun (WGS) entry which is preliminary data.</text>
</comment>
<evidence type="ECO:0000313" key="3">
    <source>
        <dbReference type="EMBL" id="MDG3002343.1"/>
    </source>
</evidence>
<dbReference type="NCBIfam" id="TIGR02595">
    <property type="entry name" value="PEP_CTERM"/>
    <property type="match status" value="1"/>
</dbReference>
<proteinExistence type="predicted"/>
<dbReference type="InterPro" id="IPR013424">
    <property type="entry name" value="Ice-binding_C"/>
</dbReference>
<evidence type="ECO:0000256" key="1">
    <source>
        <dbReference type="SAM" id="SignalP"/>
    </source>
</evidence>
<gene>
    <name evidence="3" type="ORF">PZE19_00950</name>
</gene>
<evidence type="ECO:0000313" key="4">
    <source>
        <dbReference type="Proteomes" id="UP001216907"/>
    </source>
</evidence>
<accession>A0ABT6F427</accession>
<keyword evidence="4" id="KW-1185">Reference proteome</keyword>
<feature type="domain" description="Ice-binding protein C-terminal" evidence="2">
    <location>
        <begin position="185"/>
        <end position="208"/>
    </location>
</feature>
<evidence type="ECO:0000259" key="2">
    <source>
        <dbReference type="Pfam" id="PF07589"/>
    </source>
</evidence>
<name>A0ABT6F427_9BACT</name>
<sequence>MRRTCLLLLAGLALAAAPRAEAGTSYNFSVLYFGGGLASQAPGSDTIVGTTLFDDDTFTWDIKAQGGAWQVLADTFSFPLMAFGVQEAGLRVGDFTLTLKNAGVDVLTTSEVGAEQRYVHVGTNTIFLTQGLVFDEMFLSYHLITAVTDDPNVPVTPIGSTISGLLPIFGAPEFTSPGSVVYGAAVPEPTSMALMLVGLCGLGLARRRGRTTS</sequence>
<keyword evidence="1" id="KW-0732">Signal</keyword>
<dbReference type="RefSeq" id="WP_277858707.1">
    <property type="nucleotide sequence ID" value="NZ_JARRAG010000001.1"/>
</dbReference>
<reference evidence="3 4" key="1">
    <citation type="submission" date="2023-03" db="EMBL/GenBank/DDBJ databases">
        <title>Paludisphaera mucosa sp. nov. a novel planctomycete from northern fen.</title>
        <authorList>
            <person name="Ivanova A."/>
        </authorList>
    </citation>
    <scope>NUCLEOTIDE SEQUENCE [LARGE SCALE GENOMIC DNA]</scope>
    <source>
        <strain evidence="3 4">Pla2</strain>
    </source>
</reference>
<dbReference type="Proteomes" id="UP001216907">
    <property type="component" value="Unassembled WGS sequence"/>
</dbReference>
<dbReference type="Pfam" id="PF07589">
    <property type="entry name" value="PEP-CTERM"/>
    <property type="match status" value="1"/>
</dbReference>
<feature type="signal peptide" evidence="1">
    <location>
        <begin position="1"/>
        <end position="22"/>
    </location>
</feature>
<protein>
    <submittedName>
        <fullName evidence="3">PEP-CTERM sorting domain-containing protein</fullName>
    </submittedName>
</protein>
<feature type="chain" id="PRO_5047295298" evidence="1">
    <location>
        <begin position="23"/>
        <end position="213"/>
    </location>
</feature>
<dbReference type="EMBL" id="JARRAG010000001">
    <property type="protein sequence ID" value="MDG3002343.1"/>
    <property type="molecule type" value="Genomic_DNA"/>
</dbReference>
<organism evidence="3 4">
    <name type="scientific">Paludisphaera mucosa</name>
    <dbReference type="NCBI Taxonomy" id="3030827"/>
    <lineage>
        <taxon>Bacteria</taxon>
        <taxon>Pseudomonadati</taxon>
        <taxon>Planctomycetota</taxon>
        <taxon>Planctomycetia</taxon>
        <taxon>Isosphaerales</taxon>
        <taxon>Isosphaeraceae</taxon>
        <taxon>Paludisphaera</taxon>
    </lineage>
</organism>